<accession>A0A0T5Z3K3</accession>
<dbReference type="EMBL" id="LDXT01000066">
    <property type="protein sequence ID" value="KRT56063.1"/>
    <property type="molecule type" value="Genomic_DNA"/>
</dbReference>
<keyword evidence="7" id="KW-0479">Metal-binding</keyword>
<dbReference type="OrthoDB" id="9800627at2"/>
<evidence type="ECO:0000256" key="8">
    <source>
        <dbReference type="ARBA" id="ARBA00022801"/>
    </source>
</evidence>
<evidence type="ECO:0000313" key="14">
    <source>
        <dbReference type="EMBL" id="KRT56063.1"/>
    </source>
</evidence>
<keyword evidence="4" id="KW-1003">Cell membrane</keyword>
<evidence type="ECO:0000256" key="5">
    <source>
        <dbReference type="ARBA" id="ARBA00022670"/>
    </source>
</evidence>
<dbReference type="GO" id="GO:0006508">
    <property type="term" value="P:proteolysis"/>
    <property type="evidence" value="ECO:0007669"/>
    <property type="project" value="UniProtKB-KW"/>
</dbReference>
<keyword evidence="8" id="KW-0378">Hydrolase</keyword>
<evidence type="ECO:0000256" key="2">
    <source>
        <dbReference type="ARBA" id="ARBA00004651"/>
    </source>
</evidence>
<comment type="cofactor">
    <cofactor evidence="1">
        <name>Zn(2+)</name>
        <dbReference type="ChEBI" id="CHEBI:29105"/>
    </cofactor>
</comment>
<keyword evidence="10 13" id="KW-1133">Transmembrane helix</keyword>
<dbReference type="InterPro" id="IPR044537">
    <property type="entry name" value="Rip2-like"/>
</dbReference>
<evidence type="ECO:0000256" key="6">
    <source>
        <dbReference type="ARBA" id="ARBA00022692"/>
    </source>
</evidence>
<feature type="transmembrane region" description="Helical" evidence="13">
    <location>
        <begin position="100"/>
        <end position="123"/>
    </location>
</feature>
<dbReference type="STRING" id="54398.Ga0074115_13112"/>
<dbReference type="GO" id="GO:0046872">
    <property type="term" value="F:metal ion binding"/>
    <property type="evidence" value="ECO:0007669"/>
    <property type="project" value="UniProtKB-KW"/>
</dbReference>
<dbReference type="PATRIC" id="fig|54398.3.peg.1947"/>
<keyword evidence="9" id="KW-0862">Zinc</keyword>
<dbReference type="PANTHER" id="PTHR35864:SF1">
    <property type="entry name" value="ZINC METALLOPROTEASE YWHC-RELATED"/>
    <property type="match status" value="1"/>
</dbReference>
<keyword evidence="12 13" id="KW-0472">Membrane</keyword>
<evidence type="ECO:0000313" key="17">
    <source>
        <dbReference type="Proteomes" id="UP000051634"/>
    </source>
</evidence>
<dbReference type="AlphaFoldDB" id="A0A0T5Z3K3"/>
<feature type="transmembrane region" description="Helical" evidence="13">
    <location>
        <begin position="135"/>
        <end position="156"/>
    </location>
</feature>
<dbReference type="CDD" id="cd06158">
    <property type="entry name" value="S2P-M50_like_1"/>
    <property type="match status" value="1"/>
</dbReference>
<keyword evidence="5 15" id="KW-0645">Protease</keyword>
<dbReference type="InterPro" id="IPR052348">
    <property type="entry name" value="Metallopeptidase_M50B"/>
</dbReference>
<evidence type="ECO:0000256" key="12">
    <source>
        <dbReference type="ARBA" id="ARBA00023136"/>
    </source>
</evidence>
<evidence type="ECO:0000256" key="3">
    <source>
        <dbReference type="ARBA" id="ARBA00007931"/>
    </source>
</evidence>
<feature type="transmembrane region" description="Helical" evidence="13">
    <location>
        <begin position="60"/>
        <end position="80"/>
    </location>
</feature>
<keyword evidence="17" id="KW-1185">Reference proteome</keyword>
<dbReference type="GO" id="GO:0008237">
    <property type="term" value="F:metallopeptidase activity"/>
    <property type="evidence" value="ECO:0007669"/>
    <property type="project" value="UniProtKB-KW"/>
</dbReference>
<dbReference type="RefSeq" id="WP_057957133.1">
    <property type="nucleotide sequence ID" value="NZ_KQ557002.1"/>
</dbReference>
<evidence type="ECO:0000313" key="15">
    <source>
        <dbReference type="EMBL" id="KRT57249.1"/>
    </source>
</evidence>
<dbReference type="EMBL" id="LMXI01000567">
    <property type="protein sequence ID" value="KRT57249.1"/>
    <property type="molecule type" value="Genomic_DNA"/>
</dbReference>
<keyword evidence="6 13" id="KW-0812">Transmembrane</keyword>
<feature type="transmembrane region" description="Helical" evidence="13">
    <location>
        <begin position="6"/>
        <end position="24"/>
    </location>
</feature>
<dbReference type="Proteomes" id="UP000051276">
    <property type="component" value="Unassembled WGS sequence"/>
</dbReference>
<feature type="transmembrane region" description="Helical" evidence="13">
    <location>
        <begin position="188"/>
        <end position="210"/>
    </location>
</feature>
<gene>
    <name evidence="14" type="ORF">Ga0074115_13112</name>
    <name evidence="15" type="ORF">Ga0076813_11277</name>
</gene>
<comment type="similarity">
    <text evidence="3">Belongs to the peptidase M50B family.</text>
</comment>
<dbReference type="Proteomes" id="UP000051634">
    <property type="component" value="Unassembled WGS sequence"/>
</dbReference>
<evidence type="ECO:0000256" key="13">
    <source>
        <dbReference type="SAM" id="Phobius"/>
    </source>
</evidence>
<evidence type="ECO:0000256" key="4">
    <source>
        <dbReference type="ARBA" id="ARBA00022475"/>
    </source>
</evidence>
<keyword evidence="11" id="KW-0482">Metalloprotease</keyword>
<evidence type="ECO:0000256" key="9">
    <source>
        <dbReference type="ARBA" id="ARBA00022833"/>
    </source>
</evidence>
<dbReference type="GO" id="GO:0005886">
    <property type="term" value="C:plasma membrane"/>
    <property type="evidence" value="ECO:0007669"/>
    <property type="project" value="UniProtKB-SubCell"/>
</dbReference>
<evidence type="ECO:0000313" key="16">
    <source>
        <dbReference type="Proteomes" id="UP000051276"/>
    </source>
</evidence>
<evidence type="ECO:0000256" key="10">
    <source>
        <dbReference type="ARBA" id="ARBA00022989"/>
    </source>
</evidence>
<protein>
    <submittedName>
        <fullName evidence="15">Zn-dependent protease (Includes SpoIVFB)</fullName>
    </submittedName>
</protein>
<dbReference type="PANTHER" id="PTHR35864">
    <property type="entry name" value="ZINC METALLOPROTEASE MJ0611-RELATED"/>
    <property type="match status" value="1"/>
</dbReference>
<evidence type="ECO:0000256" key="11">
    <source>
        <dbReference type="ARBA" id="ARBA00023049"/>
    </source>
</evidence>
<comment type="subcellular location">
    <subcellularLocation>
        <location evidence="2">Cell membrane</location>
        <topology evidence="2">Multi-pass membrane protein</topology>
    </subcellularLocation>
</comment>
<name>A0A0T5Z3K3_9GAMM</name>
<comment type="caution">
    <text evidence="15">The sequence shown here is derived from an EMBL/GenBank/DDBJ whole genome shotgun (WGS) entry which is preliminary data.</text>
</comment>
<reference evidence="16 17" key="1">
    <citation type="submission" date="2015-11" db="EMBL/GenBank/DDBJ databases">
        <title>The genome of Candidatus Endoriftia persephone in Ridgeia piscesae and population structure of the North Eastern Pacific vestimentiferan symbionts.</title>
        <authorList>
            <person name="Perez M."/>
            <person name="Juniper K.S."/>
        </authorList>
    </citation>
    <scope>NUCLEOTIDE SEQUENCE [LARGE SCALE GENOMIC DNA]</scope>
    <source>
        <strain evidence="15">Ind10</strain>
        <strain evidence="14">Ind11</strain>
    </source>
</reference>
<proteinExistence type="inferred from homology"/>
<evidence type="ECO:0000256" key="7">
    <source>
        <dbReference type="ARBA" id="ARBA00022723"/>
    </source>
</evidence>
<organism evidence="15 16">
    <name type="scientific">endosymbiont of Ridgeia piscesae</name>
    <dbReference type="NCBI Taxonomy" id="54398"/>
    <lineage>
        <taxon>Bacteria</taxon>
        <taxon>Pseudomonadati</taxon>
        <taxon>Pseudomonadota</taxon>
        <taxon>Gammaproteobacteria</taxon>
        <taxon>sulfur-oxidizing symbionts</taxon>
    </lineage>
</organism>
<sequence>MQGINLIQLVVVIAIPLLFAITLHEAAHGWMAKRLGDSTAQRLGRITLNPIKHIDPIGTVLIPLLLILSSFIFGGPLFLFGWAKPVPVTVENLRKPRRDMALVALAGPGINLLMAFIWGMLIYPGIFLLQSVPWIAIPLVLMGVAGAFFNTILMALNMMPILPLDGGRVLYSLLPRPLARVYAGLERYGLFILIILLTTGLLGQILWPLVSLTIQLLPASDVVSQLLPIILNPSRS</sequence>
<evidence type="ECO:0000256" key="1">
    <source>
        <dbReference type="ARBA" id="ARBA00001947"/>
    </source>
</evidence>